<dbReference type="Pfam" id="PF01478">
    <property type="entry name" value="Peptidase_A24"/>
    <property type="match status" value="1"/>
</dbReference>
<keyword evidence="9" id="KW-0645">Protease</keyword>
<organism evidence="13 14">
    <name type="scientific">Lysinimonas soli</name>
    <dbReference type="NCBI Taxonomy" id="1074233"/>
    <lineage>
        <taxon>Bacteria</taxon>
        <taxon>Bacillati</taxon>
        <taxon>Actinomycetota</taxon>
        <taxon>Actinomycetes</taxon>
        <taxon>Micrococcales</taxon>
        <taxon>Microbacteriaceae</taxon>
        <taxon>Lysinimonas</taxon>
    </lineage>
</organism>
<dbReference type="EMBL" id="JBHSMG010000002">
    <property type="protein sequence ID" value="MFC5502767.1"/>
    <property type="molecule type" value="Genomic_DNA"/>
</dbReference>
<keyword evidence="9" id="KW-0808">Transferase</keyword>
<feature type="domain" description="Prepilin peptidase A24 N-terminal" evidence="12">
    <location>
        <begin position="15"/>
        <end position="96"/>
    </location>
</feature>
<comment type="function">
    <text evidence="9">Plays an essential role in type IV pili and type II pseudopili formation by proteolytically removing the leader sequence from substrate proteins and subsequently monomethylating the alpha-amino group of the newly exposed N-terminal phenylalanine.</text>
</comment>
<dbReference type="PANTHER" id="PTHR30487">
    <property type="entry name" value="TYPE 4 PREPILIN-LIKE PROTEINS LEADER PEPTIDE-PROCESSING ENZYME"/>
    <property type="match status" value="1"/>
</dbReference>
<proteinExistence type="inferred from homology"/>
<evidence type="ECO:0000256" key="10">
    <source>
        <dbReference type="SAM" id="Phobius"/>
    </source>
</evidence>
<comment type="catalytic activity">
    <reaction evidence="9">
        <text>Typically cleaves a -Gly-|-Phe- bond to release an N-terminal, basic peptide of 5-8 residues from type IV prepilin, and then N-methylates the new N-terminal amino group, the methyl donor being S-adenosyl-L-methionine.</text>
        <dbReference type="EC" id="3.4.23.43"/>
    </reaction>
</comment>
<keyword evidence="7 10" id="KW-0472">Membrane</keyword>
<comment type="caution">
    <text evidence="13">The sequence shown here is derived from an EMBL/GenBank/DDBJ whole genome shotgun (WGS) entry which is preliminary data.</text>
</comment>
<protein>
    <recommendedName>
        <fullName evidence="9">Prepilin leader peptidase/N-methyltransferase</fullName>
        <ecNumber evidence="9">2.1.1.-</ecNumber>
        <ecNumber evidence="9">3.4.23.43</ecNumber>
    </recommendedName>
</protein>
<dbReference type="Gene3D" id="1.20.120.1220">
    <property type="match status" value="1"/>
</dbReference>
<feature type="transmembrane region" description="Helical" evidence="10">
    <location>
        <begin position="169"/>
        <end position="190"/>
    </location>
</feature>
<keyword evidence="4" id="KW-0997">Cell inner membrane</keyword>
<dbReference type="EC" id="2.1.1.-" evidence="9"/>
<feature type="domain" description="Prepilin type IV endopeptidase peptidase" evidence="11">
    <location>
        <begin position="123"/>
        <end position="234"/>
    </location>
</feature>
<evidence type="ECO:0000313" key="13">
    <source>
        <dbReference type="EMBL" id="MFC5502767.1"/>
    </source>
</evidence>
<keyword evidence="14" id="KW-1185">Reference proteome</keyword>
<dbReference type="Pfam" id="PF06750">
    <property type="entry name" value="A24_N_bact"/>
    <property type="match status" value="1"/>
</dbReference>
<comment type="similarity">
    <text evidence="2 8">Belongs to the peptidase A24 family.</text>
</comment>
<dbReference type="InterPro" id="IPR014032">
    <property type="entry name" value="Peptidase_A24A_bac"/>
</dbReference>
<feature type="transmembrane region" description="Helical" evidence="10">
    <location>
        <begin position="111"/>
        <end position="134"/>
    </location>
</feature>
<dbReference type="RefSeq" id="WP_386740465.1">
    <property type="nucleotide sequence ID" value="NZ_JBHSMG010000002.1"/>
</dbReference>
<keyword evidence="5 9" id="KW-0812">Transmembrane</keyword>
<dbReference type="InterPro" id="IPR010627">
    <property type="entry name" value="Prepilin_pept_A24_N"/>
</dbReference>
<reference evidence="14" key="1">
    <citation type="journal article" date="2019" name="Int. J. Syst. Evol. Microbiol.">
        <title>The Global Catalogue of Microorganisms (GCM) 10K type strain sequencing project: providing services to taxonomists for standard genome sequencing and annotation.</title>
        <authorList>
            <consortium name="The Broad Institute Genomics Platform"/>
            <consortium name="The Broad Institute Genome Sequencing Center for Infectious Disease"/>
            <person name="Wu L."/>
            <person name="Ma J."/>
        </authorList>
    </citation>
    <scope>NUCLEOTIDE SEQUENCE [LARGE SCALE GENOMIC DNA]</scope>
    <source>
        <strain evidence="14">CGMCC 4.6997</strain>
    </source>
</reference>
<keyword evidence="3" id="KW-1003">Cell membrane</keyword>
<dbReference type="InterPro" id="IPR000045">
    <property type="entry name" value="Prepilin_IV_endopep_pep"/>
</dbReference>
<gene>
    <name evidence="13" type="ORF">ACFPJ4_11005</name>
</gene>
<accession>A0ABW0NRP1</accession>
<dbReference type="EC" id="3.4.23.43" evidence="9"/>
<evidence type="ECO:0000256" key="4">
    <source>
        <dbReference type="ARBA" id="ARBA00022519"/>
    </source>
</evidence>
<dbReference type="Proteomes" id="UP001596039">
    <property type="component" value="Unassembled WGS sequence"/>
</dbReference>
<feature type="transmembrane region" description="Helical" evidence="10">
    <location>
        <begin position="254"/>
        <end position="275"/>
    </location>
</feature>
<dbReference type="InterPro" id="IPR050882">
    <property type="entry name" value="Prepilin_peptidase/N-MTase"/>
</dbReference>
<evidence type="ECO:0000256" key="7">
    <source>
        <dbReference type="ARBA" id="ARBA00023136"/>
    </source>
</evidence>
<comment type="subcellular location">
    <subcellularLocation>
        <location evidence="1">Cell inner membrane</location>
        <topology evidence="1">Multi-pass membrane protein</topology>
    </subcellularLocation>
    <subcellularLocation>
        <location evidence="9">Cell membrane</location>
        <topology evidence="9">Multi-pass membrane protein</topology>
    </subcellularLocation>
</comment>
<dbReference type="PANTHER" id="PTHR30487:SF0">
    <property type="entry name" value="PREPILIN LEADER PEPTIDASE_N-METHYLTRANSFERASE-RELATED"/>
    <property type="match status" value="1"/>
</dbReference>
<feature type="transmembrane region" description="Helical" evidence="10">
    <location>
        <begin position="6"/>
        <end position="31"/>
    </location>
</feature>
<evidence type="ECO:0000256" key="1">
    <source>
        <dbReference type="ARBA" id="ARBA00004429"/>
    </source>
</evidence>
<keyword evidence="9 13" id="KW-0378">Hydrolase</keyword>
<feature type="transmembrane region" description="Helical" evidence="10">
    <location>
        <begin position="141"/>
        <end position="163"/>
    </location>
</feature>
<keyword evidence="6 10" id="KW-1133">Transmembrane helix</keyword>
<evidence type="ECO:0000259" key="11">
    <source>
        <dbReference type="Pfam" id="PF01478"/>
    </source>
</evidence>
<feature type="transmembrane region" description="Helical" evidence="10">
    <location>
        <begin position="202"/>
        <end position="218"/>
    </location>
</feature>
<evidence type="ECO:0000256" key="2">
    <source>
        <dbReference type="ARBA" id="ARBA00005801"/>
    </source>
</evidence>
<keyword evidence="9" id="KW-0511">Multifunctional enzyme</keyword>
<name>A0ABW0NRP1_9MICO</name>
<feature type="transmembrane region" description="Helical" evidence="10">
    <location>
        <begin position="80"/>
        <end position="99"/>
    </location>
</feature>
<keyword evidence="9" id="KW-0489">Methyltransferase</keyword>
<sequence>MMILAASLLIAFVGITGLAIGSFLNVVVYRVPAGMSVVRPRSACPNCGHEITARDNVPVLSWLLLGGKCRSCAERISKRYPLVELAGAAAFVLVAIWAAPTLSTATDVTTAIAAVLRLVAFLYLAAISVALAIIDIETHRLPNVIVLPGYGVGIVLLGVAALLQGDIAGLIRMAAGAAILFAFYLLLAIISPRGMGMGDVKLAGVLGLFLGSLGWGQLAVGAGAAFVLGGLFGVVLMVMKRAGRKSGIPFGPWMLLGAWIGVFAGQAIAGGYLALVGLL</sequence>
<evidence type="ECO:0000313" key="14">
    <source>
        <dbReference type="Proteomes" id="UP001596039"/>
    </source>
</evidence>
<evidence type="ECO:0000256" key="3">
    <source>
        <dbReference type="ARBA" id="ARBA00022475"/>
    </source>
</evidence>
<evidence type="ECO:0000256" key="5">
    <source>
        <dbReference type="ARBA" id="ARBA00022692"/>
    </source>
</evidence>
<dbReference type="GO" id="GO:0016787">
    <property type="term" value="F:hydrolase activity"/>
    <property type="evidence" value="ECO:0007669"/>
    <property type="project" value="UniProtKB-KW"/>
</dbReference>
<evidence type="ECO:0000256" key="9">
    <source>
        <dbReference type="RuleBase" id="RU003794"/>
    </source>
</evidence>
<evidence type="ECO:0000256" key="6">
    <source>
        <dbReference type="ARBA" id="ARBA00022989"/>
    </source>
</evidence>
<dbReference type="PRINTS" id="PR00864">
    <property type="entry name" value="PREPILNPTASE"/>
</dbReference>
<evidence type="ECO:0000259" key="12">
    <source>
        <dbReference type="Pfam" id="PF06750"/>
    </source>
</evidence>
<evidence type="ECO:0000256" key="8">
    <source>
        <dbReference type="RuleBase" id="RU003793"/>
    </source>
</evidence>